<proteinExistence type="predicted"/>
<protein>
    <submittedName>
        <fullName evidence="1">Uncharacterized protein</fullName>
    </submittedName>
</protein>
<accession>A0A1G2URS1</accession>
<sequence>MKKVIFIKYIDALYYTEKKLKYNGFKPHVAIGQLILKSNEHITISFTEKNGIAETGLLIPKKALIFQKRKESIINNLDHSKKINSEVGVFWKDIVYFSDSKIPKECTSMYSEGKLFFENHEVIIVKNPETIKIKKKIENHPRIKVYFIAIPKPLITNIEIYDKKI</sequence>
<organism evidence="1 2">
    <name type="scientific">Candidatus Zambryskibacteria bacterium RIFCSPLOWO2_12_FULL_39_23</name>
    <dbReference type="NCBI Taxonomy" id="1802776"/>
    <lineage>
        <taxon>Bacteria</taxon>
        <taxon>Candidatus Zambryskiibacteriota</taxon>
    </lineage>
</organism>
<evidence type="ECO:0000313" key="1">
    <source>
        <dbReference type="EMBL" id="OHB12115.1"/>
    </source>
</evidence>
<reference evidence="1 2" key="1">
    <citation type="journal article" date="2016" name="Nat. Commun.">
        <title>Thousands of microbial genomes shed light on interconnected biogeochemical processes in an aquifer system.</title>
        <authorList>
            <person name="Anantharaman K."/>
            <person name="Brown C.T."/>
            <person name="Hug L.A."/>
            <person name="Sharon I."/>
            <person name="Castelle C.J."/>
            <person name="Probst A.J."/>
            <person name="Thomas B.C."/>
            <person name="Singh A."/>
            <person name="Wilkins M.J."/>
            <person name="Karaoz U."/>
            <person name="Brodie E.L."/>
            <person name="Williams K.H."/>
            <person name="Hubbard S.S."/>
            <person name="Banfield J.F."/>
        </authorList>
    </citation>
    <scope>NUCLEOTIDE SEQUENCE [LARGE SCALE GENOMIC DNA]</scope>
</reference>
<evidence type="ECO:0000313" key="2">
    <source>
        <dbReference type="Proteomes" id="UP000176558"/>
    </source>
</evidence>
<name>A0A1G2URS1_9BACT</name>
<dbReference type="Proteomes" id="UP000176558">
    <property type="component" value="Unassembled WGS sequence"/>
</dbReference>
<gene>
    <name evidence="1" type="ORF">A3G99_01295</name>
</gene>
<comment type="caution">
    <text evidence="1">The sequence shown here is derived from an EMBL/GenBank/DDBJ whole genome shotgun (WGS) entry which is preliminary data.</text>
</comment>
<dbReference type="EMBL" id="MHWT01000022">
    <property type="protein sequence ID" value="OHB12115.1"/>
    <property type="molecule type" value="Genomic_DNA"/>
</dbReference>
<dbReference type="AlphaFoldDB" id="A0A1G2URS1"/>